<comment type="caution">
    <text evidence="2">The sequence shown here is derived from an EMBL/GenBank/DDBJ whole genome shotgun (WGS) entry which is preliminary data.</text>
</comment>
<proteinExistence type="predicted"/>
<evidence type="ECO:0000313" key="2">
    <source>
        <dbReference type="EMBL" id="ELZ95075.1"/>
    </source>
</evidence>
<protein>
    <recommendedName>
        <fullName evidence="4">Type IV pilin</fullName>
    </recommendedName>
</protein>
<evidence type="ECO:0000256" key="1">
    <source>
        <dbReference type="SAM" id="MobiDB-lite"/>
    </source>
</evidence>
<dbReference type="AlphaFoldDB" id="M0IE79"/>
<dbReference type="Proteomes" id="UP000011550">
    <property type="component" value="Unassembled WGS sequence"/>
</dbReference>
<accession>M0IE79</accession>
<dbReference type="EMBL" id="AOLN01000011">
    <property type="protein sequence ID" value="ELZ95075.1"/>
    <property type="molecule type" value="Genomic_DNA"/>
</dbReference>
<reference evidence="2 3" key="1">
    <citation type="journal article" date="2014" name="PLoS Genet.">
        <title>Phylogenetically driven sequencing of extremely halophilic archaea reveals strategies for static and dynamic osmo-response.</title>
        <authorList>
            <person name="Becker E.A."/>
            <person name="Seitzer P.M."/>
            <person name="Tritt A."/>
            <person name="Larsen D."/>
            <person name="Krusor M."/>
            <person name="Yao A.I."/>
            <person name="Wu D."/>
            <person name="Madern D."/>
            <person name="Eisen J.A."/>
            <person name="Darling A.E."/>
            <person name="Facciotti M.T."/>
        </authorList>
    </citation>
    <scope>NUCLEOTIDE SEQUENCE [LARGE SCALE GENOMIC DNA]</scope>
    <source>
        <strain evidence="2 3">ATCC BAA-1512</strain>
    </source>
</reference>
<evidence type="ECO:0008006" key="4">
    <source>
        <dbReference type="Google" id="ProtNLM"/>
    </source>
</evidence>
<sequence length="226" mass="25032">MLILAATVSGYVFGAADKYTEPQEARAFGETTVVLGPEHRSWNGWNSGGGETRGDIDRIRIEYTHGPVFEGDDIGSVLVRWRGDDGEGGHLRYVNPNRFSDDTDQAYHDGDVGEFCTGDFGAGERLTIRMVHNRWQTDGKTGRDDVGVRYAESNWNDIDATDGPFFRTDGRYPVEYGGDRPMEPGDTVEIKFYGPEDELLIAETEATATRFDGSPSEINGDDLDCE</sequence>
<feature type="region of interest" description="Disordered" evidence="1">
    <location>
        <begin position="206"/>
        <end position="226"/>
    </location>
</feature>
<name>M0IE79_9EURY</name>
<organism evidence="2 3">
    <name type="scientific">Haloferax mucosum ATCC BAA-1512</name>
    <dbReference type="NCBI Taxonomy" id="662479"/>
    <lineage>
        <taxon>Archaea</taxon>
        <taxon>Methanobacteriati</taxon>
        <taxon>Methanobacteriota</taxon>
        <taxon>Stenosarchaea group</taxon>
        <taxon>Halobacteria</taxon>
        <taxon>Halobacteriales</taxon>
        <taxon>Haloferacaceae</taxon>
        <taxon>Haloferax</taxon>
    </lineage>
</organism>
<dbReference type="PATRIC" id="fig|662479.7.peg.1687"/>
<evidence type="ECO:0000313" key="3">
    <source>
        <dbReference type="Proteomes" id="UP000011550"/>
    </source>
</evidence>
<gene>
    <name evidence="2" type="ORF">C440_08362</name>
</gene>
<keyword evidence="3" id="KW-1185">Reference proteome</keyword>